<dbReference type="STRING" id="692418.SAMN04488029_0544"/>
<reference evidence="1 2" key="1">
    <citation type="submission" date="2017-04" db="EMBL/GenBank/DDBJ databases">
        <authorList>
            <person name="Afonso C.L."/>
            <person name="Miller P.J."/>
            <person name="Scott M.A."/>
            <person name="Spackman E."/>
            <person name="Goraichik I."/>
            <person name="Dimitrov K.M."/>
            <person name="Suarez D.L."/>
            <person name="Swayne D.E."/>
        </authorList>
    </citation>
    <scope>NUCLEOTIDE SEQUENCE [LARGE SCALE GENOMIC DNA]</scope>
    <source>
        <strain evidence="1 2">DSM 26133</strain>
    </source>
</reference>
<dbReference type="EMBL" id="FWYF01000001">
    <property type="protein sequence ID" value="SMD32202.1"/>
    <property type="molecule type" value="Genomic_DNA"/>
</dbReference>
<protein>
    <submittedName>
        <fullName evidence="1">ATP10 protein</fullName>
    </submittedName>
</protein>
<accession>A0A1W2G6Y4</accession>
<dbReference type="Proteomes" id="UP000192472">
    <property type="component" value="Unassembled WGS sequence"/>
</dbReference>
<proteinExistence type="predicted"/>
<name>A0A1W2G6Y4_REIFA</name>
<gene>
    <name evidence="1" type="ORF">SAMN04488029_0544</name>
</gene>
<dbReference type="InterPro" id="IPR007849">
    <property type="entry name" value="ATP10"/>
</dbReference>
<organism evidence="1 2">
    <name type="scientific">Reichenbachiella faecimaris</name>
    <dbReference type="NCBI Taxonomy" id="692418"/>
    <lineage>
        <taxon>Bacteria</taxon>
        <taxon>Pseudomonadati</taxon>
        <taxon>Bacteroidota</taxon>
        <taxon>Cytophagia</taxon>
        <taxon>Cytophagales</taxon>
        <taxon>Reichenbachiellaceae</taxon>
        <taxon>Reichenbachiella</taxon>
    </lineage>
</organism>
<dbReference type="Pfam" id="PF05176">
    <property type="entry name" value="ATP-synt_10"/>
    <property type="match status" value="1"/>
</dbReference>
<sequence length="200" mass="22815">MVINSKIFIYSLDKTTYMKTSLLLAYLTFTLNVFAQESNTIGSIFPDMEAEDLSDNTYMLPDDVKGKYSIIGLAYNKKSADKIPEWIVPVYQKFIAEPQGLQIGYDVNVHFVYMFSGMTIALKDVAKAKMASEMDEVLKPHTLFETGNLKSYQKILDMMDRKDTPYFFILDPEGKILWATRGTCKESKINKLASYIDEGM</sequence>
<dbReference type="Gene3D" id="3.40.30.10">
    <property type="entry name" value="Glutaredoxin"/>
    <property type="match status" value="1"/>
</dbReference>
<evidence type="ECO:0000313" key="1">
    <source>
        <dbReference type="EMBL" id="SMD32202.1"/>
    </source>
</evidence>
<dbReference type="OrthoDB" id="1118896at2"/>
<keyword evidence="2" id="KW-1185">Reference proteome</keyword>
<evidence type="ECO:0000313" key="2">
    <source>
        <dbReference type="Proteomes" id="UP000192472"/>
    </source>
</evidence>
<dbReference type="AlphaFoldDB" id="A0A1W2G6Y4"/>